<name>A0A318ZUD1_9EURO</name>
<dbReference type="AlphaFoldDB" id="A0A318ZUD1"/>
<dbReference type="RefSeq" id="XP_025433582.1">
    <property type="nucleotide sequence ID" value="XM_025574531.1"/>
</dbReference>
<protein>
    <submittedName>
        <fullName evidence="2">Uncharacterized protein</fullName>
    </submittedName>
</protein>
<sequence>MPIAFIYTYKSRQVSTHVYEGKLSPHTNNERSSSFSKSSHSPDPQPERSEAKKRSYWVVCSNAVILPSSTTGRSSPGRFLRHLPSPFFYFLLPGISAEKLVNFFLPLFPSHPILPIPFIPLYPYSSPLD</sequence>
<gene>
    <name evidence="2" type="ORF">BP01DRAFT_354806</name>
</gene>
<proteinExistence type="predicted"/>
<dbReference type="GeneID" id="37075759"/>
<feature type="compositionally biased region" description="Low complexity" evidence="1">
    <location>
        <begin position="32"/>
        <end position="41"/>
    </location>
</feature>
<keyword evidence="3" id="KW-1185">Reference proteome</keyword>
<evidence type="ECO:0000256" key="1">
    <source>
        <dbReference type="SAM" id="MobiDB-lite"/>
    </source>
</evidence>
<evidence type="ECO:0000313" key="3">
    <source>
        <dbReference type="Proteomes" id="UP000248349"/>
    </source>
</evidence>
<dbReference type="EMBL" id="KZ821224">
    <property type="protein sequence ID" value="PYH47600.1"/>
    <property type="molecule type" value="Genomic_DNA"/>
</dbReference>
<accession>A0A318ZUD1</accession>
<reference evidence="2 3" key="1">
    <citation type="submission" date="2016-12" db="EMBL/GenBank/DDBJ databases">
        <title>The genomes of Aspergillus section Nigri reveals drivers in fungal speciation.</title>
        <authorList>
            <consortium name="DOE Joint Genome Institute"/>
            <person name="Vesth T.C."/>
            <person name="Nybo J."/>
            <person name="Theobald S."/>
            <person name="Brandl J."/>
            <person name="Frisvad J.C."/>
            <person name="Nielsen K.F."/>
            <person name="Lyhne E.K."/>
            <person name="Kogle M.E."/>
            <person name="Kuo A."/>
            <person name="Riley R."/>
            <person name="Clum A."/>
            <person name="Nolan M."/>
            <person name="Lipzen A."/>
            <person name="Salamov A."/>
            <person name="Henrissat B."/>
            <person name="Wiebenga A."/>
            <person name="De Vries R.P."/>
            <person name="Grigoriev I.V."/>
            <person name="Mortensen U.H."/>
            <person name="Andersen M.R."/>
            <person name="Baker S.E."/>
        </authorList>
    </citation>
    <scope>NUCLEOTIDE SEQUENCE [LARGE SCALE GENOMIC DNA]</scope>
    <source>
        <strain evidence="2 3">JOP 1030-1</strain>
    </source>
</reference>
<feature type="region of interest" description="Disordered" evidence="1">
    <location>
        <begin position="20"/>
        <end position="54"/>
    </location>
</feature>
<dbReference type="Proteomes" id="UP000248349">
    <property type="component" value="Unassembled WGS sequence"/>
</dbReference>
<organism evidence="2 3">
    <name type="scientific">Aspergillus saccharolyticus JOP 1030-1</name>
    <dbReference type="NCBI Taxonomy" id="1450539"/>
    <lineage>
        <taxon>Eukaryota</taxon>
        <taxon>Fungi</taxon>
        <taxon>Dikarya</taxon>
        <taxon>Ascomycota</taxon>
        <taxon>Pezizomycotina</taxon>
        <taxon>Eurotiomycetes</taxon>
        <taxon>Eurotiomycetidae</taxon>
        <taxon>Eurotiales</taxon>
        <taxon>Aspergillaceae</taxon>
        <taxon>Aspergillus</taxon>
        <taxon>Aspergillus subgen. Circumdati</taxon>
    </lineage>
</organism>
<evidence type="ECO:0000313" key="2">
    <source>
        <dbReference type="EMBL" id="PYH47600.1"/>
    </source>
</evidence>